<name>A0A7Y0EZU1_9BIFI</name>
<evidence type="ECO:0000259" key="10">
    <source>
        <dbReference type="PROSITE" id="PS51105"/>
    </source>
</evidence>
<proteinExistence type="predicted"/>
<dbReference type="GO" id="GO:0005886">
    <property type="term" value="C:plasma membrane"/>
    <property type="evidence" value="ECO:0007669"/>
    <property type="project" value="UniProtKB-SubCell"/>
</dbReference>
<dbReference type="NCBIfam" id="TIGR00410">
    <property type="entry name" value="lacE"/>
    <property type="match status" value="1"/>
</dbReference>
<keyword evidence="5 9" id="KW-0812">Transmembrane</keyword>
<evidence type="ECO:0000313" key="11">
    <source>
        <dbReference type="EMBL" id="NMM99426.1"/>
    </source>
</evidence>
<feature type="transmembrane region" description="Helical" evidence="9">
    <location>
        <begin position="246"/>
        <end position="279"/>
    </location>
</feature>
<keyword evidence="7 8" id="KW-0472">Membrane</keyword>
<dbReference type="PIRSF" id="PIRSF006351">
    <property type="entry name" value="PTS_EIIC-Cellobiose"/>
    <property type="match status" value="1"/>
</dbReference>
<feature type="transmembrane region" description="Helical" evidence="9">
    <location>
        <begin position="199"/>
        <end position="218"/>
    </location>
</feature>
<evidence type="ECO:0000313" key="12">
    <source>
        <dbReference type="Proteomes" id="UP000588277"/>
    </source>
</evidence>
<evidence type="ECO:0000256" key="7">
    <source>
        <dbReference type="ARBA" id="ARBA00023136"/>
    </source>
</evidence>
<dbReference type="GO" id="GO:0009401">
    <property type="term" value="P:phosphoenolpyruvate-dependent sugar phosphotransferase system"/>
    <property type="evidence" value="ECO:0007669"/>
    <property type="project" value="InterPro"/>
</dbReference>
<dbReference type="Pfam" id="PF02378">
    <property type="entry name" value="PTS_EIIC"/>
    <property type="match status" value="1"/>
</dbReference>
<keyword evidence="6 9" id="KW-1133">Transmembrane helix</keyword>
<dbReference type="InterPro" id="IPR004501">
    <property type="entry name" value="PTS_EIIC_3"/>
</dbReference>
<evidence type="ECO:0000256" key="1">
    <source>
        <dbReference type="ARBA" id="ARBA00004651"/>
    </source>
</evidence>
<keyword evidence="12" id="KW-1185">Reference proteome</keyword>
<keyword evidence="2 8" id="KW-0813">Transport</keyword>
<feature type="transmembrane region" description="Helical" evidence="9">
    <location>
        <begin position="353"/>
        <end position="375"/>
    </location>
</feature>
<dbReference type="Proteomes" id="UP000588277">
    <property type="component" value="Unassembled WGS sequence"/>
</dbReference>
<reference evidence="11 12" key="1">
    <citation type="submission" date="2020-02" db="EMBL/GenBank/DDBJ databases">
        <title>Characterization of phylogenetic diversity of novel bifidobacterial species isolated in Czech ZOOs.</title>
        <authorList>
            <person name="Lugli G.A."/>
            <person name="Vera N.B."/>
            <person name="Ventura M."/>
        </authorList>
    </citation>
    <scope>NUCLEOTIDE SEQUENCE [LARGE SCALE GENOMIC DNA]</scope>
    <source>
        <strain evidence="11 12">DSM 109958</strain>
    </source>
</reference>
<dbReference type="InterPro" id="IPR051088">
    <property type="entry name" value="PTS_Sugar-EIIC/EIIB"/>
</dbReference>
<feature type="transmembrane region" description="Helical" evidence="9">
    <location>
        <begin position="382"/>
        <end position="403"/>
    </location>
</feature>
<dbReference type="GO" id="GO:0008982">
    <property type="term" value="F:protein-N(PI)-phosphohistidine-sugar phosphotransferase activity"/>
    <property type="evidence" value="ECO:0007669"/>
    <property type="project" value="UniProtKB-UniRule"/>
</dbReference>
<comment type="function">
    <text evidence="8">The phosphoenolpyruvate-dependent sugar phosphotransferase system (PTS), a major carbohydrate active -transport system, catalyzes the phosphorylation of incoming sugar substrates concomitant with their translocation across the cell membrane.</text>
</comment>
<feature type="transmembrane region" description="Helical" evidence="9">
    <location>
        <begin position="78"/>
        <end position="96"/>
    </location>
</feature>
<keyword evidence="3 8" id="KW-1003">Cell membrane</keyword>
<feature type="transmembrane region" description="Helical" evidence="9">
    <location>
        <begin position="409"/>
        <end position="434"/>
    </location>
</feature>
<keyword evidence="4 8" id="KW-0762">Sugar transport</keyword>
<dbReference type="RefSeq" id="WP_169274618.1">
    <property type="nucleotide sequence ID" value="NZ_JAAIIH010000001.1"/>
</dbReference>
<comment type="caution">
    <text evidence="11">The sequence shown here is derived from an EMBL/GenBank/DDBJ whole genome shotgun (WGS) entry which is preliminary data.</text>
</comment>
<dbReference type="EMBL" id="JAAIIH010000001">
    <property type="protein sequence ID" value="NMM99426.1"/>
    <property type="molecule type" value="Genomic_DNA"/>
</dbReference>
<evidence type="ECO:0000256" key="8">
    <source>
        <dbReference type="PIRNR" id="PIRNR006351"/>
    </source>
</evidence>
<evidence type="ECO:0000256" key="5">
    <source>
        <dbReference type="ARBA" id="ARBA00022692"/>
    </source>
</evidence>
<protein>
    <recommendedName>
        <fullName evidence="8">Permease IIC component</fullName>
    </recommendedName>
</protein>
<dbReference type="AlphaFoldDB" id="A0A7Y0EZU1"/>
<gene>
    <name evidence="11" type="ORF">G1C96_0003</name>
</gene>
<sequence>MKDKLKGIGDAMLNGFMKFASLKALVALKDGFILTMPATLIGSLFLLIANLPFNGYSDFMAAHLGENWNVALNQVSNATFNILAIIVAVGIGYAYARNEKCDGISSGLLSLVAFFIVSPSSMNISIDTDTLSKATDDSVNVLKNVTVDGIFNQTWTGSNGIISAIIMGLIVGWVYTACIKHDVKIKMPDAVPQGVTNAFSALIPGLIVITGSAILYHVCKVFGGVSLTELIFKILQIPLQSLTDTWAGAIIIIVLMSLLFWCGIHGANVVSGVVTPLLLANTLSNQKLFDAGVTPYTKANGFHYLTPQMIDCFCKYSGVGLTVGLLVAALIFAKSEQLRTVSKLSIVPGIFGINEPVIFGLPIVFNPIMLIPFVLTPMVAMIIMYGAVSIGFIAPFGAVQVPWTTPPIISGFILGGWKCALLQVIIGVIAVFIYMPFVKMQDKICLEQEQANAAEAAK</sequence>
<feature type="transmembrane region" description="Helical" evidence="9">
    <location>
        <begin position="108"/>
        <end position="126"/>
    </location>
</feature>
<comment type="subcellular location">
    <subcellularLocation>
        <location evidence="1">Cell membrane</location>
        <topology evidence="1">Multi-pass membrane protein</topology>
    </subcellularLocation>
</comment>
<dbReference type="GO" id="GO:1901264">
    <property type="term" value="P:carbohydrate derivative transport"/>
    <property type="evidence" value="ECO:0007669"/>
    <property type="project" value="TreeGrafter"/>
</dbReference>
<dbReference type="InterPro" id="IPR003352">
    <property type="entry name" value="PTS_EIIC"/>
</dbReference>
<dbReference type="PROSITE" id="PS51105">
    <property type="entry name" value="PTS_EIIC_TYPE_3"/>
    <property type="match status" value="1"/>
</dbReference>
<feature type="transmembrane region" description="Helical" evidence="9">
    <location>
        <begin position="32"/>
        <end position="53"/>
    </location>
</feature>
<feature type="domain" description="PTS EIIC type-3" evidence="10">
    <location>
        <begin position="8"/>
        <end position="437"/>
    </location>
</feature>
<dbReference type="PANTHER" id="PTHR33989:SF4">
    <property type="entry name" value="PTS SYSTEM N,N'-DIACETYLCHITOBIOSE-SPECIFIC EIIC COMPONENT"/>
    <property type="match status" value="1"/>
</dbReference>
<dbReference type="PANTHER" id="PTHR33989">
    <property type="match status" value="1"/>
</dbReference>
<evidence type="ECO:0000256" key="6">
    <source>
        <dbReference type="ARBA" id="ARBA00022989"/>
    </source>
</evidence>
<accession>A0A7Y0EZU1</accession>
<organism evidence="11 12">
    <name type="scientific">Bifidobacterium moraviense</name>
    <dbReference type="NCBI Taxonomy" id="2675323"/>
    <lineage>
        <taxon>Bacteria</taxon>
        <taxon>Bacillati</taxon>
        <taxon>Actinomycetota</taxon>
        <taxon>Actinomycetes</taxon>
        <taxon>Bifidobacteriales</taxon>
        <taxon>Bifidobacteriaceae</taxon>
        <taxon>Bifidobacterium</taxon>
    </lineage>
</organism>
<evidence type="ECO:0000256" key="9">
    <source>
        <dbReference type="SAM" id="Phobius"/>
    </source>
</evidence>
<feature type="transmembrane region" description="Helical" evidence="9">
    <location>
        <begin position="313"/>
        <end position="333"/>
    </location>
</feature>
<dbReference type="InterPro" id="IPR004796">
    <property type="entry name" value="PTS_IIC_cello"/>
</dbReference>
<evidence type="ECO:0000256" key="2">
    <source>
        <dbReference type="ARBA" id="ARBA00022448"/>
    </source>
</evidence>
<evidence type="ECO:0000256" key="3">
    <source>
        <dbReference type="ARBA" id="ARBA00022475"/>
    </source>
</evidence>
<feature type="transmembrane region" description="Helical" evidence="9">
    <location>
        <begin position="160"/>
        <end position="178"/>
    </location>
</feature>
<evidence type="ECO:0000256" key="4">
    <source>
        <dbReference type="ARBA" id="ARBA00022597"/>
    </source>
</evidence>